<name>A0A8S2LA53_9BILA</name>
<organism evidence="7 8">
    <name type="scientific">Rotaria magnacalcarata</name>
    <dbReference type="NCBI Taxonomy" id="392030"/>
    <lineage>
        <taxon>Eukaryota</taxon>
        <taxon>Metazoa</taxon>
        <taxon>Spiralia</taxon>
        <taxon>Gnathifera</taxon>
        <taxon>Rotifera</taxon>
        <taxon>Eurotatoria</taxon>
        <taxon>Bdelloidea</taxon>
        <taxon>Philodinida</taxon>
        <taxon>Philodinidae</taxon>
        <taxon>Rotaria</taxon>
    </lineage>
</organism>
<evidence type="ECO:0000256" key="2">
    <source>
        <dbReference type="ARBA" id="ARBA00023136"/>
    </source>
</evidence>
<comment type="caution">
    <text evidence="5">Lacks conserved residue(s) required for the propagation of feature annotation.</text>
</comment>
<evidence type="ECO:0000313" key="7">
    <source>
        <dbReference type="EMBL" id="CAF3894141.1"/>
    </source>
</evidence>
<accession>A0A8S2LA53</accession>
<evidence type="ECO:0000259" key="6">
    <source>
        <dbReference type="PROSITE" id="PS50026"/>
    </source>
</evidence>
<evidence type="ECO:0000313" key="8">
    <source>
        <dbReference type="Proteomes" id="UP000676336"/>
    </source>
</evidence>
<dbReference type="Proteomes" id="UP000676336">
    <property type="component" value="Unassembled WGS sequence"/>
</dbReference>
<evidence type="ECO:0000256" key="1">
    <source>
        <dbReference type="ARBA" id="ARBA00004370"/>
    </source>
</evidence>
<dbReference type="SMART" id="SM00181">
    <property type="entry name" value="EGF"/>
    <property type="match status" value="2"/>
</dbReference>
<comment type="caution">
    <text evidence="7">The sequence shown here is derived from an EMBL/GenBank/DDBJ whole genome shotgun (WGS) entry which is preliminary data.</text>
</comment>
<keyword evidence="5" id="KW-0245">EGF-like domain</keyword>
<dbReference type="AlphaFoldDB" id="A0A8S2LA53"/>
<evidence type="ECO:0000256" key="5">
    <source>
        <dbReference type="PROSITE-ProRule" id="PRU00076"/>
    </source>
</evidence>
<dbReference type="EMBL" id="CAJOBI010001679">
    <property type="protein sequence ID" value="CAF3894141.1"/>
    <property type="molecule type" value="Genomic_DNA"/>
</dbReference>
<dbReference type="PANTHER" id="PTHR24038">
    <property type="entry name" value="STABILIN"/>
    <property type="match status" value="1"/>
</dbReference>
<feature type="disulfide bond" evidence="5">
    <location>
        <begin position="121"/>
        <end position="138"/>
    </location>
</feature>
<sequence length="369" mass="40052">MSTSPISQALKSTPSNPYSVLGHCGFNTRGCNQKAPCSQNRPTATIRSTCKTGYTNIGSPVHVICADSCTINNGGCDRNAVCSHDPWTSAVKCTCKVGYTNTGGARNVVCKDSCTINNGGCDRNAVCSHDASTSAVKCTCKVGYTNTGCARNVVCKDSCKIKNGGCDRNAVCSHDASTSAVKCTCKIVARSTMGVAIQTLSVRMMLPHLRQNAPAKLVIPTLEWRRALYAQTPAPSEMEVVIQTPFAHTTTQRMQWFAHAKRVTPILQYRRKLCAQQSLIDAVNSALDSKSAAKLYNVPASTIRRHRRNRSLKNRIGRLSYLTTSEESYFVALLQLLPDFGIQPTGEVALKLANDYFKSLGLSDNPRKK</sequence>
<evidence type="ECO:0000256" key="4">
    <source>
        <dbReference type="ARBA" id="ARBA00023180"/>
    </source>
</evidence>
<dbReference type="PROSITE" id="PS50026">
    <property type="entry name" value="EGF_3"/>
    <property type="match status" value="1"/>
</dbReference>
<reference evidence="7" key="1">
    <citation type="submission" date="2021-02" db="EMBL/GenBank/DDBJ databases">
        <authorList>
            <person name="Nowell W R."/>
        </authorList>
    </citation>
    <scope>NUCLEOTIDE SEQUENCE</scope>
</reference>
<dbReference type="PANTHER" id="PTHR24038:SF11">
    <property type="entry name" value="INTEGRIN BETA-LIKE PROTEIN E"/>
    <property type="match status" value="1"/>
</dbReference>
<keyword evidence="3 5" id="KW-1015">Disulfide bond</keyword>
<keyword evidence="2" id="KW-0472">Membrane</keyword>
<dbReference type="Gene3D" id="2.10.25.10">
    <property type="entry name" value="Laminin"/>
    <property type="match status" value="3"/>
</dbReference>
<feature type="disulfide bond" evidence="5">
    <location>
        <begin position="140"/>
        <end position="149"/>
    </location>
</feature>
<dbReference type="SUPFAM" id="SSF57196">
    <property type="entry name" value="EGF/Laminin"/>
    <property type="match status" value="1"/>
</dbReference>
<dbReference type="PROSITE" id="PS01186">
    <property type="entry name" value="EGF_2"/>
    <property type="match status" value="1"/>
</dbReference>
<proteinExistence type="predicted"/>
<feature type="domain" description="EGF-like" evidence="6">
    <location>
        <begin position="111"/>
        <end position="150"/>
    </location>
</feature>
<gene>
    <name evidence="7" type="ORF">SMN809_LOCUS6281</name>
</gene>
<dbReference type="GO" id="GO:0016020">
    <property type="term" value="C:membrane"/>
    <property type="evidence" value="ECO:0007669"/>
    <property type="project" value="UniProtKB-SubCell"/>
</dbReference>
<comment type="subcellular location">
    <subcellularLocation>
        <location evidence="1">Membrane</location>
    </subcellularLocation>
</comment>
<keyword evidence="4" id="KW-0325">Glycoprotein</keyword>
<evidence type="ECO:0000256" key="3">
    <source>
        <dbReference type="ARBA" id="ARBA00023157"/>
    </source>
</evidence>
<protein>
    <recommendedName>
        <fullName evidence="6">EGF-like domain-containing protein</fullName>
    </recommendedName>
</protein>
<dbReference type="InterPro" id="IPR000742">
    <property type="entry name" value="EGF"/>
</dbReference>